<keyword evidence="6 8" id="KW-0472">Membrane</keyword>
<sequence>MIWLIEQLPLLTILASLLTAVIIFMLRDRRRRARTFWNLFGAVTKLVLVVFMLYAVISGVELEVVWLVLPDLSFRLAADPLALLFVMLSASLWLVTTIYAIGYLEGSGQRARFFGFFSLCVAATTGIALANNLFTFFIFYEALTLATYPLVVHRGHPAALQAGRIYLTYTLGGGALLLVGAVMLHTAVGDQPFTPGGVEAVALWAADSPLMATLVIGLMLAGVGVKAALVPLHSWLPIAMVAPAPVSALLHAVAVVKAGAFGVIRIVQDIYGAEIAFELGITPVLAVLAAITIIYGSLRALAQTDIKRRLAFSTVSQVSYITLGVAAGGPLALIGGVAHLVHQGLMKITLFFCAGNYSETLGISRIDQLNGVGWRMPWTSVAFTVGALGMVGLPPLAGFISKWYLGLGALQQGSYWVLAVLVLSTLLNAAYFLPVIRRIWLLPAAPIGLKRHDSGKLESHAWLLYPALITAFAALFAGAFAASQWSPLSWAERIVEQEYPLDER</sequence>
<feature type="transmembrane region" description="Helical" evidence="8">
    <location>
        <begin position="6"/>
        <end position="26"/>
    </location>
</feature>
<keyword evidence="4 7" id="KW-0812">Transmembrane</keyword>
<proteinExistence type="inferred from homology"/>
<evidence type="ECO:0000259" key="9">
    <source>
        <dbReference type="Pfam" id="PF00361"/>
    </source>
</evidence>
<keyword evidence="11" id="KW-1185">Reference proteome</keyword>
<evidence type="ECO:0000313" key="11">
    <source>
        <dbReference type="Proteomes" id="UP000218890"/>
    </source>
</evidence>
<evidence type="ECO:0000256" key="6">
    <source>
        <dbReference type="ARBA" id="ARBA00023136"/>
    </source>
</evidence>
<organism evidence="10 11">
    <name type="scientific">Halorhodospira halochloris</name>
    <name type="common">Ectothiorhodospira halochloris</name>
    <dbReference type="NCBI Taxonomy" id="1052"/>
    <lineage>
        <taxon>Bacteria</taxon>
        <taxon>Pseudomonadati</taxon>
        <taxon>Pseudomonadota</taxon>
        <taxon>Gammaproteobacteria</taxon>
        <taxon>Chromatiales</taxon>
        <taxon>Ectothiorhodospiraceae</taxon>
        <taxon>Halorhodospira</taxon>
    </lineage>
</organism>
<evidence type="ECO:0000256" key="4">
    <source>
        <dbReference type="ARBA" id="ARBA00022692"/>
    </source>
</evidence>
<feature type="domain" description="NADH:quinone oxidoreductase/Mrp antiporter transmembrane" evidence="9">
    <location>
        <begin position="130"/>
        <end position="427"/>
    </location>
</feature>
<dbReference type="InterPro" id="IPR001750">
    <property type="entry name" value="ND/Mrp_TM"/>
</dbReference>
<reference evidence="10" key="1">
    <citation type="submission" date="2016-02" db="EMBL/GenBank/DDBJ databases">
        <title>Halorhodospira halochloris DSM-1059 complete genome, version 2.</title>
        <authorList>
            <person name="Tsukatani Y."/>
        </authorList>
    </citation>
    <scope>NUCLEOTIDE SEQUENCE</scope>
    <source>
        <strain evidence="10">DSM 1059</strain>
    </source>
</reference>
<evidence type="ECO:0000256" key="1">
    <source>
        <dbReference type="ARBA" id="ARBA00004651"/>
    </source>
</evidence>
<keyword evidence="3" id="KW-1003">Cell membrane</keyword>
<gene>
    <name evidence="10" type="ORF">HH1059_21790</name>
</gene>
<feature type="transmembrane region" description="Helical" evidence="8">
    <location>
        <begin position="81"/>
        <end position="101"/>
    </location>
</feature>
<comment type="similarity">
    <text evidence="2">Belongs to the CPA3 antiporters (TC 2.A.63) subunit D family.</text>
</comment>
<dbReference type="RefSeq" id="WP_231901946.1">
    <property type="nucleotide sequence ID" value="NZ_AP017372.2"/>
</dbReference>
<dbReference type="GO" id="GO:0005886">
    <property type="term" value="C:plasma membrane"/>
    <property type="evidence" value="ECO:0007669"/>
    <property type="project" value="UniProtKB-SubCell"/>
</dbReference>
<feature type="transmembrane region" description="Helical" evidence="8">
    <location>
        <begin position="462"/>
        <end position="483"/>
    </location>
</feature>
<dbReference type="InterPro" id="IPR050586">
    <property type="entry name" value="CPA3_Na-H_Antiporter_D"/>
</dbReference>
<feature type="transmembrane region" description="Helical" evidence="8">
    <location>
        <begin position="318"/>
        <end position="341"/>
    </location>
</feature>
<dbReference type="PANTHER" id="PTHR42703:SF1">
    <property type="entry name" value="NA(+)_H(+) ANTIPORTER SUBUNIT D1"/>
    <property type="match status" value="1"/>
</dbReference>
<dbReference type="AlphaFoldDB" id="A0A110B6A3"/>
<feature type="transmembrane region" description="Helical" evidence="8">
    <location>
        <begin position="378"/>
        <end position="401"/>
    </location>
</feature>
<feature type="transmembrane region" description="Helical" evidence="8">
    <location>
        <begin position="208"/>
        <end position="229"/>
    </location>
</feature>
<dbReference type="PRINTS" id="PR01434">
    <property type="entry name" value="NADHDHGNASE5"/>
</dbReference>
<evidence type="ECO:0000313" key="10">
    <source>
        <dbReference type="EMBL" id="BAU58887.1"/>
    </source>
</evidence>
<feature type="transmembrane region" description="Helical" evidence="8">
    <location>
        <begin position="165"/>
        <end position="188"/>
    </location>
</feature>
<evidence type="ECO:0000256" key="3">
    <source>
        <dbReference type="ARBA" id="ARBA00022475"/>
    </source>
</evidence>
<feature type="transmembrane region" description="Helical" evidence="8">
    <location>
        <begin position="413"/>
        <end position="433"/>
    </location>
</feature>
<feature type="transmembrane region" description="Helical" evidence="8">
    <location>
        <begin position="113"/>
        <end position="130"/>
    </location>
</feature>
<evidence type="ECO:0000256" key="7">
    <source>
        <dbReference type="RuleBase" id="RU000320"/>
    </source>
</evidence>
<dbReference type="Pfam" id="PF00361">
    <property type="entry name" value="Proton_antipo_M"/>
    <property type="match status" value="1"/>
</dbReference>
<feature type="transmembrane region" description="Helical" evidence="8">
    <location>
        <begin position="241"/>
        <end position="267"/>
    </location>
</feature>
<evidence type="ECO:0000256" key="2">
    <source>
        <dbReference type="ARBA" id="ARBA00005346"/>
    </source>
</evidence>
<dbReference type="EMBL" id="AP017372">
    <property type="protein sequence ID" value="BAU58887.1"/>
    <property type="molecule type" value="Genomic_DNA"/>
</dbReference>
<feature type="transmembrane region" description="Helical" evidence="8">
    <location>
        <begin position="46"/>
        <end position="69"/>
    </location>
</feature>
<accession>A0A110B6A3</accession>
<protein>
    <submittedName>
        <fullName evidence="10">NADH-ubiquinone oxidoreductase chain L</fullName>
    </submittedName>
</protein>
<name>A0A110B6A3_HALHR</name>
<dbReference type="PANTHER" id="PTHR42703">
    <property type="entry name" value="NADH DEHYDROGENASE"/>
    <property type="match status" value="1"/>
</dbReference>
<keyword evidence="5 8" id="KW-1133">Transmembrane helix</keyword>
<comment type="subcellular location">
    <subcellularLocation>
        <location evidence="1">Cell membrane</location>
        <topology evidence="1">Multi-pass membrane protein</topology>
    </subcellularLocation>
    <subcellularLocation>
        <location evidence="7">Membrane</location>
        <topology evidence="7">Multi-pass membrane protein</topology>
    </subcellularLocation>
</comment>
<evidence type="ECO:0000256" key="5">
    <source>
        <dbReference type="ARBA" id="ARBA00022989"/>
    </source>
</evidence>
<feature type="transmembrane region" description="Helical" evidence="8">
    <location>
        <begin position="279"/>
        <end position="298"/>
    </location>
</feature>
<dbReference type="Proteomes" id="UP000218890">
    <property type="component" value="Chromosome"/>
</dbReference>
<evidence type="ECO:0000256" key="8">
    <source>
        <dbReference type="SAM" id="Phobius"/>
    </source>
</evidence>
<dbReference type="KEGG" id="hhk:HH1059_21790"/>
<feature type="transmembrane region" description="Helical" evidence="8">
    <location>
        <begin position="136"/>
        <end position="153"/>
    </location>
</feature>